<dbReference type="Proteomes" id="UP001158576">
    <property type="component" value="Chromosome 1"/>
</dbReference>
<dbReference type="Gene3D" id="2.120.10.80">
    <property type="entry name" value="Kelch-type beta propeller"/>
    <property type="match status" value="1"/>
</dbReference>
<dbReference type="InterPro" id="IPR015915">
    <property type="entry name" value="Kelch-typ_b-propeller"/>
</dbReference>
<gene>
    <name evidence="2" type="ORF">OKIOD_LOCUS12557</name>
</gene>
<proteinExistence type="predicted"/>
<accession>A0ABN7SUZ3</accession>
<keyword evidence="3" id="KW-1185">Reference proteome</keyword>
<feature type="chain" id="PRO_5045078514" evidence="1">
    <location>
        <begin position="22"/>
        <end position="360"/>
    </location>
</feature>
<evidence type="ECO:0000313" key="3">
    <source>
        <dbReference type="Proteomes" id="UP001158576"/>
    </source>
</evidence>
<keyword evidence="1" id="KW-0732">Signal</keyword>
<dbReference type="SUPFAM" id="SSF117281">
    <property type="entry name" value="Kelch motif"/>
    <property type="match status" value="1"/>
</dbReference>
<feature type="signal peptide" evidence="1">
    <location>
        <begin position="1"/>
        <end position="21"/>
    </location>
</feature>
<evidence type="ECO:0000256" key="1">
    <source>
        <dbReference type="SAM" id="SignalP"/>
    </source>
</evidence>
<protein>
    <submittedName>
        <fullName evidence="2">Oidioi.mRNA.OKI2018_I69.chr1.g3792.t1.cds</fullName>
    </submittedName>
</protein>
<sequence>MNFAVQSALVFFLAAISAVFANEMDPCASRCDAAALDCTYYCPCSTGCPKGCSTNAECSQNEFCNYTDLLILNYRQHFRDEGVIIDTTTDVGRPVDFDYGFSDVQNSCTVVLRGEMYMLGGNQRTNQAKVTIAKISKDGCRVEVTDDKIVPTFVGGTNGSCAFYKETVALCFKEIEKDYKACYQWEPGQRRVKNLPSTNFSHDWAEMTDYRYQDKMVVTGGCTQDFIYGCHSKTEIFDGTRWIEGPDVPIPEVKGHKMTADEEAVYIVTGRGYDYHGIPEVLKLDMATQQWSAIGKLVENTTWNNSAFQWGYSWYTGECSIQKATYNDGVFSTEIIIPDDNDCYMDLWYAHMFELPAGQC</sequence>
<dbReference type="EMBL" id="OU015566">
    <property type="protein sequence ID" value="CAG5108431.1"/>
    <property type="molecule type" value="Genomic_DNA"/>
</dbReference>
<name>A0ABN7SUZ3_OIKDI</name>
<organism evidence="2 3">
    <name type="scientific">Oikopleura dioica</name>
    <name type="common">Tunicate</name>
    <dbReference type="NCBI Taxonomy" id="34765"/>
    <lineage>
        <taxon>Eukaryota</taxon>
        <taxon>Metazoa</taxon>
        <taxon>Chordata</taxon>
        <taxon>Tunicata</taxon>
        <taxon>Appendicularia</taxon>
        <taxon>Copelata</taxon>
        <taxon>Oikopleuridae</taxon>
        <taxon>Oikopleura</taxon>
    </lineage>
</organism>
<evidence type="ECO:0000313" key="2">
    <source>
        <dbReference type="EMBL" id="CAG5108431.1"/>
    </source>
</evidence>
<reference evidence="2 3" key="1">
    <citation type="submission" date="2021-04" db="EMBL/GenBank/DDBJ databases">
        <authorList>
            <person name="Bliznina A."/>
        </authorList>
    </citation>
    <scope>NUCLEOTIDE SEQUENCE [LARGE SCALE GENOMIC DNA]</scope>
</reference>